<gene>
    <name evidence="1" type="ORF">Ahy_A06g027899</name>
</gene>
<dbReference type="AlphaFoldDB" id="A0A445CQ30"/>
<name>A0A445CQ30_ARAHY</name>
<dbReference type="STRING" id="3818.A0A445CQ30"/>
<sequence length="107" mass="12031">MISSSNEHSWKKSRDMLEQVARQGELTGYRIPCLLIAAKDELTPYPRTVQDSVKLLETAADVEERRSFKDAKVLVGSKKERLDIKAALSNSFGFGDHNSSIIFAPYK</sequence>
<keyword evidence="2" id="KW-1185">Reference proteome</keyword>
<dbReference type="Proteomes" id="UP000289738">
    <property type="component" value="Chromosome A06"/>
</dbReference>
<proteinExistence type="predicted"/>
<comment type="caution">
    <text evidence="1">The sequence shown here is derived from an EMBL/GenBank/DDBJ whole genome shotgun (WGS) entry which is preliminary data.</text>
</comment>
<evidence type="ECO:0000313" key="1">
    <source>
        <dbReference type="EMBL" id="RYR53040.1"/>
    </source>
</evidence>
<accession>A0A445CQ30</accession>
<reference evidence="1 2" key="1">
    <citation type="submission" date="2019-01" db="EMBL/GenBank/DDBJ databases">
        <title>Sequencing of cultivated peanut Arachis hypogaea provides insights into genome evolution and oil improvement.</title>
        <authorList>
            <person name="Chen X."/>
        </authorList>
    </citation>
    <scope>NUCLEOTIDE SEQUENCE [LARGE SCALE GENOMIC DNA]</scope>
    <source>
        <strain evidence="2">cv. Fuhuasheng</strain>
        <tissue evidence="1">Leaves</tissue>
    </source>
</reference>
<protein>
    <submittedName>
        <fullName evidence="1">Uncharacterized protein</fullName>
    </submittedName>
</protein>
<evidence type="ECO:0000313" key="2">
    <source>
        <dbReference type="Proteomes" id="UP000289738"/>
    </source>
</evidence>
<organism evidence="1 2">
    <name type="scientific">Arachis hypogaea</name>
    <name type="common">Peanut</name>
    <dbReference type="NCBI Taxonomy" id="3818"/>
    <lineage>
        <taxon>Eukaryota</taxon>
        <taxon>Viridiplantae</taxon>
        <taxon>Streptophyta</taxon>
        <taxon>Embryophyta</taxon>
        <taxon>Tracheophyta</taxon>
        <taxon>Spermatophyta</taxon>
        <taxon>Magnoliopsida</taxon>
        <taxon>eudicotyledons</taxon>
        <taxon>Gunneridae</taxon>
        <taxon>Pentapetalae</taxon>
        <taxon>rosids</taxon>
        <taxon>fabids</taxon>
        <taxon>Fabales</taxon>
        <taxon>Fabaceae</taxon>
        <taxon>Papilionoideae</taxon>
        <taxon>50 kb inversion clade</taxon>
        <taxon>dalbergioids sensu lato</taxon>
        <taxon>Dalbergieae</taxon>
        <taxon>Pterocarpus clade</taxon>
        <taxon>Arachis</taxon>
    </lineage>
</organism>
<dbReference type="EMBL" id="SDMP01000006">
    <property type="protein sequence ID" value="RYR53040.1"/>
    <property type="molecule type" value="Genomic_DNA"/>
</dbReference>